<gene>
    <name evidence="5" type="ORF">QO011_006472</name>
</gene>
<sequence>MQAIGLIHVGLGGWGSQWALEVLPAVPGVEIAAYVDVDAGARARAEAAGVPSARLFASLGEALAAVEAEGVVAPVRTAVHHAVASQALEAGRHVLLEKPFAATVLEAGNLVALAQRQGRLLAVSQNYRFFPVAAAAADIVRRGTYGAPITVEVDFRRYAPEGYRYPEAYPLLVDMGIHHFDLMRFILGQEPVEVSCRTWNPPGSAYEGAPCAAAVVTFDGGATVTWRGNYLSRGPVTPWSGAWRIDLAEASLAFAWRGNVGARLAGEYFTVTPLGGEPRDLTPPAGGLVDREGSAAAFVEAIRSGEARVPLATGSDNLRSLALCHAAVRSADRGGAPVRIADLTA</sequence>
<dbReference type="Pfam" id="PF22725">
    <property type="entry name" value="GFO_IDH_MocA_C3"/>
    <property type="match status" value="1"/>
</dbReference>
<dbReference type="Pfam" id="PF01408">
    <property type="entry name" value="GFO_IDH_MocA"/>
    <property type="match status" value="1"/>
</dbReference>
<accession>A0ABU0JGL5</accession>
<dbReference type="EMBL" id="JAUSVX010000016">
    <property type="protein sequence ID" value="MDQ0473436.1"/>
    <property type="molecule type" value="Genomic_DNA"/>
</dbReference>
<dbReference type="PANTHER" id="PTHR43708:SF5">
    <property type="entry name" value="CONSERVED EXPRESSED OXIDOREDUCTASE (EUROFUNG)-RELATED"/>
    <property type="match status" value="1"/>
</dbReference>
<dbReference type="InterPro" id="IPR036291">
    <property type="entry name" value="NAD(P)-bd_dom_sf"/>
</dbReference>
<dbReference type="InterPro" id="IPR000683">
    <property type="entry name" value="Gfo/Idh/MocA-like_OxRdtase_N"/>
</dbReference>
<reference evidence="5 6" key="1">
    <citation type="submission" date="2023-07" db="EMBL/GenBank/DDBJ databases">
        <title>Genomic Encyclopedia of Type Strains, Phase IV (KMG-IV): sequencing the most valuable type-strain genomes for metagenomic binning, comparative biology and taxonomic classification.</title>
        <authorList>
            <person name="Goeker M."/>
        </authorList>
    </citation>
    <scope>NUCLEOTIDE SEQUENCE [LARGE SCALE GENOMIC DNA]</scope>
    <source>
        <strain evidence="5 6">DSM 19619</strain>
    </source>
</reference>
<comment type="similarity">
    <text evidence="1">Belongs to the Gfo/Idh/MocA family.</text>
</comment>
<organism evidence="5 6">
    <name type="scientific">Labrys wisconsinensis</name>
    <dbReference type="NCBI Taxonomy" id="425677"/>
    <lineage>
        <taxon>Bacteria</taxon>
        <taxon>Pseudomonadati</taxon>
        <taxon>Pseudomonadota</taxon>
        <taxon>Alphaproteobacteria</taxon>
        <taxon>Hyphomicrobiales</taxon>
        <taxon>Xanthobacteraceae</taxon>
        <taxon>Labrys</taxon>
    </lineage>
</organism>
<dbReference type="SUPFAM" id="SSF55347">
    <property type="entry name" value="Glyceraldehyde-3-phosphate dehydrogenase-like, C-terminal domain"/>
    <property type="match status" value="1"/>
</dbReference>
<protein>
    <submittedName>
        <fullName evidence="5">Dehydrogenase</fullName>
    </submittedName>
</protein>
<keyword evidence="2" id="KW-0560">Oxidoreductase</keyword>
<feature type="domain" description="Gfo/Idh/MocA-like oxidoreductase N-terminal" evidence="3">
    <location>
        <begin position="9"/>
        <end position="123"/>
    </location>
</feature>
<evidence type="ECO:0000256" key="2">
    <source>
        <dbReference type="ARBA" id="ARBA00023002"/>
    </source>
</evidence>
<keyword evidence="6" id="KW-1185">Reference proteome</keyword>
<dbReference type="SUPFAM" id="SSF51735">
    <property type="entry name" value="NAD(P)-binding Rossmann-fold domains"/>
    <property type="match status" value="1"/>
</dbReference>
<evidence type="ECO:0000313" key="5">
    <source>
        <dbReference type="EMBL" id="MDQ0473436.1"/>
    </source>
</evidence>
<evidence type="ECO:0000313" key="6">
    <source>
        <dbReference type="Proteomes" id="UP001242480"/>
    </source>
</evidence>
<dbReference type="Gene3D" id="3.30.360.10">
    <property type="entry name" value="Dihydrodipicolinate Reductase, domain 2"/>
    <property type="match status" value="1"/>
</dbReference>
<dbReference type="Gene3D" id="3.40.50.720">
    <property type="entry name" value="NAD(P)-binding Rossmann-like Domain"/>
    <property type="match status" value="1"/>
</dbReference>
<dbReference type="InterPro" id="IPR055170">
    <property type="entry name" value="GFO_IDH_MocA-like_dom"/>
</dbReference>
<evidence type="ECO:0000256" key="1">
    <source>
        <dbReference type="ARBA" id="ARBA00010928"/>
    </source>
</evidence>
<dbReference type="Proteomes" id="UP001242480">
    <property type="component" value="Unassembled WGS sequence"/>
</dbReference>
<proteinExistence type="inferred from homology"/>
<dbReference type="PANTHER" id="PTHR43708">
    <property type="entry name" value="CONSERVED EXPRESSED OXIDOREDUCTASE (EUROFUNG)"/>
    <property type="match status" value="1"/>
</dbReference>
<name>A0ABU0JGL5_9HYPH</name>
<dbReference type="InterPro" id="IPR051317">
    <property type="entry name" value="Gfo/Idh/MocA_oxidoreduct"/>
</dbReference>
<dbReference type="RefSeq" id="WP_307281701.1">
    <property type="nucleotide sequence ID" value="NZ_JAUSVX010000016.1"/>
</dbReference>
<comment type="caution">
    <text evidence="5">The sequence shown here is derived from an EMBL/GenBank/DDBJ whole genome shotgun (WGS) entry which is preliminary data.</text>
</comment>
<evidence type="ECO:0000259" key="4">
    <source>
        <dbReference type="Pfam" id="PF22725"/>
    </source>
</evidence>
<evidence type="ECO:0000259" key="3">
    <source>
        <dbReference type="Pfam" id="PF01408"/>
    </source>
</evidence>
<feature type="domain" description="GFO/IDH/MocA-like oxidoreductase" evidence="4">
    <location>
        <begin position="135"/>
        <end position="235"/>
    </location>
</feature>